<dbReference type="Pfam" id="PF00089">
    <property type="entry name" value="Trypsin"/>
    <property type="match status" value="1"/>
</dbReference>
<dbReference type="PROSITE" id="PS50240">
    <property type="entry name" value="TRYPSIN_DOM"/>
    <property type="match status" value="1"/>
</dbReference>
<keyword evidence="2" id="KW-0732">Signal</keyword>
<dbReference type="Gene3D" id="2.40.10.10">
    <property type="entry name" value="Trypsin-like serine proteases"/>
    <property type="match status" value="2"/>
</dbReference>
<feature type="domain" description="Peptidase S1" evidence="3">
    <location>
        <begin position="24"/>
        <end position="376"/>
    </location>
</feature>
<dbReference type="GeneID" id="111357300"/>
<gene>
    <name evidence="5" type="primary">LOC111357300</name>
</gene>
<dbReference type="InterPro" id="IPR043504">
    <property type="entry name" value="Peptidase_S1_PA_chymotrypsin"/>
</dbReference>
<dbReference type="SMART" id="SM00020">
    <property type="entry name" value="Tryp_SPc"/>
    <property type="match status" value="1"/>
</dbReference>
<organism evidence="4 5">
    <name type="scientific">Spodoptera litura</name>
    <name type="common">Asian cotton leafworm</name>
    <dbReference type="NCBI Taxonomy" id="69820"/>
    <lineage>
        <taxon>Eukaryota</taxon>
        <taxon>Metazoa</taxon>
        <taxon>Ecdysozoa</taxon>
        <taxon>Arthropoda</taxon>
        <taxon>Hexapoda</taxon>
        <taxon>Insecta</taxon>
        <taxon>Pterygota</taxon>
        <taxon>Neoptera</taxon>
        <taxon>Endopterygota</taxon>
        <taxon>Lepidoptera</taxon>
        <taxon>Glossata</taxon>
        <taxon>Ditrysia</taxon>
        <taxon>Noctuoidea</taxon>
        <taxon>Noctuidae</taxon>
        <taxon>Amphipyrinae</taxon>
        <taxon>Spodoptera</taxon>
    </lineage>
</organism>
<dbReference type="PANTHER" id="PTHR24260:SF136">
    <property type="entry name" value="GH08193P-RELATED"/>
    <property type="match status" value="1"/>
</dbReference>
<feature type="signal peptide" evidence="2">
    <location>
        <begin position="1"/>
        <end position="23"/>
    </location>
</feature>
<dbReference type="KEGG" id="sliu:111357300"/>
<dbReference type="Proteomes" id="UP000301870">
    <property type="component" value="Chromosome 24"/>
</dbReference>
<dbReference type="InterPro" id="IPR051333">
    <property type="entry name" value="CLIP_Serine_Protease"/>
</dbReference>
<keyword evidence="4" id="KW-1185">Reference proteome</keyword>
<dbReference type="GO" id="GO:0006508">
    <property type="term" value="P:proteolysis"/>
    <property type="evidence" value="ECO:0007669"/>
    <property type="project" value="InterPro"/>
</dbReference>
<accession>A0A9J7EFS3</accession>
<protein>
    <submittedName>
        <fullName evidence="5">Uncharacterized protein LOC111357300</fullName>
    </submittedName>
</protein>
<dbReference type="SUPFAM" id="SSF50494">
    <property type="entry name" value="Trypsin-like serine proteases"/>
    <property type="match status" value="2"/>
</dbReference>
<reference evidence="5" key="1">
    <citation type="submission" date="2025-08" db="UniProtKB">
        <authorList>
            <consortium name="RefSeq"/>
        </authorList>
    </citation>
    <scope>IDENTIFICATION</scope>
    <source>
        <strain evidence="5">Ishihara</strain>
        <tissue evidence="5">Whole body</tissue>
    </source>
</reference>
<name>A0A9J7EFS3_SPOLT</name>
<feature type="compositionally biased region" description="Polar residues" evidence="1">
    <location>
        <begin position="505"/>
        <end position="522"/>
    </location>
</feature>
<evidence type="ECO:0000313" key="5">
    <source>
        <dbReference type="RefSeq" id="XP_022827692.1"/>
    </source>
</evidence>
<feature type="region of interest" description="Disordered" evidence="1">
    <location>
        <begin position="501"/>
        <end position="522"/>
    </location>
</feature>
<proteinExistence type="predicted"/>
<feature type="compositionally biased region" description="Basic and acidic residues" evidence="1">
    <location>
        <begin position="438"/>
        <end position="447"/>
    </location>
</feature>
<evidence type="ECO:0000313" key="4">
    <source>
        <dbReference type="Proteomes" id="UP000301870"/>
    </source>
</evidence>
<feature type="region of interest" description="Disordered" evidence="1">
    <location>
        <begin position="646"/>
        <end position="666"/>
    </location>
</feature>
<evidence type="ECO:0000256" key="1">
    <source>
        <dbReference type="SAM" id="MobiDB-lite"/>
    </source>
</evidence>
<dbReference type="AlphaFoldDB" id="A0A9J7EFS3"/>
<evidence type="ECO:0000256" key="2">
    <source>
        <dbReference type="SAM" id="SignalP"/>
    </source>
</evidence>
<sequence length="837" mass="95826">MFTIVLDFIFLVFCQMHIPPSLAIVNGTNITTAKPYYVYLVKATLSERNYDHWLCGGAIVTKDFVITSAACVEDVDYLYVIAGYNKYVVDEELETDECTKKMKKRVIYTCVPVSYNFDFDLLEKWSYIDIALVKVDSPFDFEDPVYEELCSYKPAIIPINYDPKYQVTNVDTMVMGFGHKSIWREHGDLDNYNVPFLQFSPTLIMDKKDCMKEYSVYPNMSYIIEQYMICTLENGNINDKGEQINDDFTKMEGCAPAGARKNGPDDLCEDYNDKEFKFRRNNDKIYYYTSYEYIKRAAHLRYSKPTRRNGICQNDHGGPLVTWVGSREVIIGIASVFKITEENACIGPFLYTSTQCNSAFLDCVLNNPYWVNKTGATRLEKPKPKPDPIPNPKPNPPHHKYRRRLDLCDSPPSVKGFDIVRNHISWKDHPAGPAQNELHPETQESEKSIVLGEKYVRNENAESDQQYGANQKFAANNQYSGQQYQTNEEFLKQQEAARSIERQKSAANAAQHAESQNSAQYAAMQTNTANEQNENASRQRYTVIQNNAGNEQSVVSQNHLRIGNPYEQNRQLDPNQANAGNNQFQNYQQNPQTVQFDVNQKNPINVQFNPNPPNSAYEQFQPNQQHRADRPFEYNQQNGMYALNQQNTGNGQQNVANGPYVSNTGNGQYSLNQQVMSNRQYAPNQQIKANEQFNPNPQRIPNGQFVTNQQNTGNAQYIYNSQNTGNQFAPDAGNSANVQNGPNQQYAVNKQYTANQQVVGKQVMKNTNNNENIQYYIKDRYHPEDELEDFPSDYRIPPERYQGNRMVARIGDEYGDANYALVNQATMPPQNLPYGYG</sequence>
<dbReference type="OrthoDB" id="7315458at2759"/>
<feature type="region of interest" description="Disordered" evidence="1">
    <location>
        <begin position="426"/>
        <end position="447"/>
    </location>
</feature>
<dbReference type="GO" id="GO:0004252">
    <property type="term" value="F:serine-type endopeptidase activity"/>
    <property type="evidence" value="ECO:0007669"/>
    <property type="project" value="InterPro"/>
</dbReference>
<dbReference type="PANTHER" id="PTHR24260">
    <property type="match status" value="1"/>
</dbReference>
<feature type="chain" id="PRO_5039897804" evidence="2">
    <location>
        <begin position="24"/>
        <end position="837"/>
    </location>
</feature>
<feature type="region of interest" description="Disordered" evidence="1">
    <location>
        <begin position="376"/>
        <end position="405"/>
    </location>
</feature>
<dbReference type="InterPro" id="IPR009003">
    <property type="entry name" value="Peptidase_S1_PA"/>
</dbReference>
<dbReference type="RefSeq" id="XP_022827692.1">
    <property type="nucleotide sequence ID" value="XM_022971924.1"/>
</dbReference>
<evidence type="ECO:0000259" key="3">
    <source>
        <dbReference type="PROSITE" id="PS50240"/>
    </source>
</evidence>
<dbReference type="InterPro" id="IPR001254">
    <property type="entry name" value="Trypsin_dom"/>
</dbReference>